<name>A0A9X2D8X6_9ACTN</name>
<dbReference type="GO" id="GO:0005829">
    <property type="term" value="C:cytosol"/>
    <property type="evidence" value="ECO:0007669"/>
    <property type="project" value="TreeGrafter"/>
</dbReference>
<organism evidence="5 6">
    <name type="scientific">Nocardioides bruguierae</name>
    <dbReference type="NCBI Taxonomy" id="2945102"/>
    <lineage>
        <taxon>Bacteria</taxon>
        <taxon>Bacillati</taxon>
        <taxon>Actinomycetota</taxon>
        <taxon>Actinomycetes</taxon>
        <taxon>Propionibacteriales</taxon>
        <taxon>Nocardioidaceae</taxon>
        <taxon>Nocardioides</taxon>
    </lineage>
</organism>
<dbReference type="Gene3D" id="3.30.70.920">
    <property type="match status" value="1"/>
</dbReference>
<dbReference type="SMART" id="SM00344">
    <property type="entry name" value="HTH_ASNC"/>
    <property type="match status" value="1"/>
</dbReference>
<reference evidence="5" key="1">
    <citation type="submission" date="2022-05" db="EMBL/GenBank/DDBJ databases">
        <authorList>
            <person name="Tuo L."/>
        </authorList>
    </citation>
    <scope>NUCLEOTIDE SEQUENCE</scope>
    <source>
        <strain evidence="5">BSK12Z-4</strain>
    </source>
</reference>
<keyword evidence="2" id="KW-0238">DNA-binding</keyword>
<dbReference type="SUPFAM" id="SSF46785">
    <property type="entry name" value="Winged helix' DNA-binding domain"/>
    <property type="match status" value="1"/>
</dbReference>
<dbReference type="EMBL" id="JAMOIL010000018">
    <property type="protein sequence ID" value="MCM0621477.1"/>
    <property type="molecule type" value="Genomic_DNA"/>
</dbReference>
<evidence type="ECO:0000256" key="3">
    <source>
        <dbReference type="ARBA" id="ARBA00023163"/>
    </source>
</evidence>
<dbReference type="Gene3D" id="1.10.10.10">
    <property type="entry name" value="Winged helix-like DNA-binding domain superfamily/Winged helix DNA-binding domain"/>
    <property type="match status" value="1"/>
</dbReference>
<dbReference type="AlphaFoldDB" id="A0A9X2D8X6"/>
<proteinExistence type="predicted"/>
<dbReference type="Proteomes" id="UP001139485">
    <property type="component" value="Unassembled WGS sequence"/>
</dbReference>
<evidence type="ECO:0000313" key="5">
    <source>
        <dbReference type="EMBL" id="MCM0621477.1"/>
    </source>
</evidence>
<feature type="domain" description="HTH asnC-type" evidence="4">
    <location>
        <begin position="5"/>
        <end position="66"/>
    </location>
</feature>
<protein>
    <submittedName>
        <fullName evidence="5">Lrp/AsnC family transcriptional regulator</fullName>
    </submittedName>
</protein>
<accession>A0A9X2D8X6</accession>
<gene>
    <name evidence="5" type="ORF">M8330_14375</name>
</gene>
<keyword evidence="6" id="KW-1185">Reference proteome</keyword>
<dbReference type="GO" id="GO:0043565">
    <property type="term" value="F:sequence-specific DNA binding"/>
    <property type="evidence" value="ECO:0007669"/>
    <property type="project" value="InterPro"/>
</dbReference>
<evidence type="ECO:0000256" key="1">
    <source>
        <dbReference type="ARBA" id="ARBA00023015"/>
    </source>
</evidence>
<dbReference type="GO" id="GO:0043200">
    <property type="term" value="P:response to amino acid"/>
    <property type="evidence" value="ECO:0007669"/>
    <property type="project" value="TreeGrafter"/>
</dbReference>
<sequence length="157" mass="16864">MIDGLDDVDAAILEVLAVDGRIANNALAERVGVAPSTCLARVRALRERGVVRGFAADIDPAALGHPIQAIIAVVMASHARDRLMAFMDEARQMPEVLNVYLLGGEEDFFLHVAAPTVENLHEVVIGRLSGHPDVASTRTSLVFKYARSGRVPLSATR</sequence>
<evidence type="ECO:0000256" key="2">
    <source>
        <dbReference type="ARBA" id="ARBA00023125"/>
    </source>
</evidence>
<dbReference type="PANTHER" id="PTHR30154">
    <property type="entry name" value="LEUCINE-RESPONSIVE REGULATORY PROTEIN"/>
    <property type="match status" value="1"/>
</dbReference>
<dbReference type="InterPro" id="IPR000485">
    <property type="entry name" value="AsnC-type_HTH_dom"/>
</dbReference>
<comment type="caution">
    <text evidence="5">The sequence shown here is derived from an EMBL/GenBank/DDBJ whole genome shotgun (WGS) entry which is preliminary data.</text>
</comment>
<dbReference type="InterPro" id="IPR036388">
    <property type="entry name" value="WH-like_DNA-bd_sf"/>
</dbReference>
<keyword evidence="1" id="KW-0805">Transcription regulation</keyword>
<evidence type="ECO:0000313" key="6">
    <source>
        <dbReference type="Proteomes" id="UP001139485"/>
    </source>
</evidence>
<dbReference type="SUPFAM" id="SSF54909">
    <property type="entry name" value="Dimeric alpha+beta barrel"/>
    <property type="match status" value="1"/>
</dbReference>
<dbReference type="InterPro" id="IPR019887">
    <property type="entry name" value="Tscrpt_reg_AsnC/Lrp_C"/>
</dbReference>
<dbReference type="InterPro" id="IPR011991">
    <property type="entry name" value="ArsR-like_HTH"/>
</dbReference>
<dbReference type="RefSeq" id="WP_250054891.1">
    <property type="nucleotide sequence ID" value="NZ_JAMJPH010000021.1"/>
</dbReference>
<keyword evidence="3" id="KW-0804">Transcription</keyword>
<evidence type="ECO:0000259" key="4">
    <source>
        <dbReference type="PROSITE" id="PS50956"/>
    </source>
</evidence>
<dbReference type="Pfam" id="PF13404">
    <property type="entry name" value="HTH_AsnC-type"/>
    <property type="match status" value="1"/>
</dbReference>
<dbReference type="PRINTS" id="PR00033">
    <property type="entry name" value="HTHASNC"/>
</dbReference>
<dbReference type="CDD" id="cd00090">
    <property type="entry name" value="HTH_ARSR"/>
    <property type="match status" value="1"/>
</dbReference>
<dbReference type="PANTHER" id="PTHR30154:SF54">
    <property type="entry name" value="POSSIBLE TRANSCRIPTIONAL REGULATORY PROTEIN (PROBABLY LRP_ASNC-FAMILY)"/>
    <property type="match status" value="1"/>
</dbReference>
<dbReference type="InterPro" id="IPR019888">
    <property type="entry name" value="Tscrpt_reg_AsnC-like"/>
</dbReference>
<dbReference type="InterPro" id="IPR036390">
    <property type="entry name" value="WH_DNA-bd_sf"/>
</dbReference>
<dbReference type="InterPro" id="IPR011008">
    <property type="entry name" value="Dimeric_a/b-barrel"/>
</dbReference>
<dbReference type="PROSITE" id="PS50956">
    <property type="entry name" value="HTH_ASNC_2"/>
    <property type="match status" value="1"/>
</dbReference>
<dbReference type="Pfam" id="PF01037">
    <property type="entry name" value="AsnC_trans_reg"/>
    <property type="match status" value="1"/>
</dbReference>